<dbReference type="InterPro" id="IPR025875">
    <property type="entry name" value="Leu-rich_rpt_4"/>
</dbReference>
<dbReference type="Proteomes" id="UP000050795">
    <property type="component" value="Unassembled WGS sequence"/>
</dbReference>
<dbReference type="SUPFAM" id="SSF52540">
    <property type="entry name" value="P-loop containing nucleoside triphosphate hydrolases"/>
    <property type="match status" value="1"/>
</dbReference>
<evidence type="ECO:0000256" key="2">
    <source>
        <dbReference type="ARBA" id="ARBA00022679"/>
    </source>
</evidence>
<organism evidence="5 6">
    <name type="scientific">Trichobilharzia regenti</name>
    <name type="common">Nasal bird schistosome</name>
    <dbReference type="NCBI Taxonomy" id="157069"/>
    <lineage>
        <taxon>Eukaryota</taxon>
        <taxon>Metazoa</taxon>
        <taxon>Spiralia</taxon>
        <taxon>Lophotrochozoa</taxon>
        <taxon>Platyhelminthes</taxon>
        <taxon>Trematoda</taxon>
        <taxon>Digenea</taxon>
        <taxon>Strigeidida</taxon>
        <taxon>Schistosomatoidea</taxon>
        <taxon>Schistosomatidae</taxon>
        <taxon>Trichobilharzia</taxon>
    </lineage>
</organism>
<keyword evidence="2" id="KW-0808">Transferase</keyword>
<feature type="domain" description="Guanylate kinase-like" evidence="4">
    <location>
        <begin position="395"/>
        <end position="648"/>
    </location>
</feature>
<reference evidence="6" key="2">
    <citation type="submission" date="2023-11" db="UniProtKB">
        <authorList>
            <consortium name="WormBaseParasite"/>
        </authorList>
    </citation>
    <scope>IDENTIFICATION</scope>
</reference>
<dbReference type="GO" id="GO:0004385">
    <property type="term" value="F:GMP kinase activity"/>
    <property type="evidence" value="ECO:0007669"/>
    <property type="project" value="TreeGrafter"/>
</dbReference>
<dbReference type="InterPro" id="IPR027417">
    <property type="entry name" value="P-loop_NTPase"/>
</dbReference>
<dbReference type="InterPro" id="IPR008144">
    <property type="entry name" value="Guanylate_kin-like_dom"/>
</dbReference>
<evidence type="ECO:0000259" key="4">
    <source>
        <dbReference type="PROSITE" id="PS50052"/>
    </source>
</evidence>
<dbReference type="PROSITE" id="PS50052">
    <property type="entry name" value="GUANYLATE_KINASE_2"/>
    <property type="match status" value="1"/>
</dbReference>
<keyword evidence="1" id="KW-0433">Leucine-rich repeat</keyword>
<dbReference type="PANTHER" id="PTHR23117:SF18">
    <property type="entry name" value="LEUCINE-RICH REPEAT AND GUANYLATE KINASE DOMAIN-CONTAINING PROTEIN"/>
    <property type="match status" value="1"/>
</dbReference>
<evidence type="ECO:0000313" key="5">
    <source>
        <dbReference type="Proteomes" id="UP000050795"/>
    </source>
</evidence>
<name>A0AA85IXR0_TRIRE</name>
<dbReference type="PANTHER" id="PTHR23117">
    <property type="entry name" value="GUANYLATE KINASE-RELATED"/>
    <property type="match status" value="1"/>
</dbReference>
<dbReference type="Gene3D" id="3.40.50.300">
    <property type="entry name" value="P-loop containing nucleotide triphosphate hydrolases"/>
    <property type="match status" value="1"/>
</dbReference>
<dbReference type="SUPFAM" id="SSF52058">
    <property type="entry name" value="L domain-like"/>
    <property type="match status" value="1"/>
</dbReference>
<dbReference type="GO" id="GO:0005829">
    <property type="term" value="C:cytosol"/>
    <property type="evidence" value="ECO:0007669"/>
    <property type="project" value="TreeGrafter"/>
</dbReference>
<dbReference type="InterPro" id="IPR008145">
    <property type="entry name" value="GK/Ca_channel_bsu"/>
</dbReference>
<dbReference type="PROSITE" id="PS51450">
    <property type="entry name" value="LRR"/>
    <property type="match status" value="5"/>
</dbReference>
<reference evidence="5" key="1">
    <citation type="submission" date="2022-06" db="EMBL/GenBank/DDBJ databases">
        <authorList>
            <person name="Berger JAMES D."/>
            <person name="Berger JAMES D."/>
        </authorList>
    </citation>
    <scope>NUCLEOTIDE SEQUENCE [LARGE SCALE GENOMIC DNA]</scope>
</reference>
<evidence type="ECO:0000256" key="3">
    <source>
        <dbReference type="ARBA" id="ARBA00022737"/>
    </source>
</evidence>
<accession>A0AA85IXR0</accession>
<dbReference type="SMART" id="SM00364">
    <property type="entry name" value="LRR_BAC"/>
    <property type="match status" value="4"/>
</dbReference>
<dbReference type="AlphaFoldDB" id="A0AA85IXR0"/>
<evidence type="ECO:0000313" key="6">
    <source>
        <dbReference type="WBParaSite" id="TREG1_110250.1"/>
    </source>
</evidence>
<dbReference type="Pfam" id="PF00625">
    <property type="entry name" value="Guanylate_kin"/>
    <property type="match status" value="1"/>
</dbReference>
<dbReference type="Pfam" id="PF12799">
    <property type="entry name" value="LRR_4"/>
    <property type="match status" value="1"/>
</dbReference>
<keyword evidence="3" id="KW-0677">Repeat</keyword>
<proteinExistence type="predicted"/>
<dbReference type="Gene3D" id="3.80.10.10">
    <property type="entry name" value="Ribonuclease Inhibitor"/>
    <property type="match status" value="2"/>
</dbReference>
<dbReference type="InterPro" id="IPR001611">
    <property type="entry name" value="Leu-rich_rpt"/>
</dbReference>
<protein>
    <recommendedName>
        <fullName evidence="4">Guanylate kinase-like domain-containing protein</fullName>
    </recommendedName>
</protein>
<sequence>MSTLTKQTHHCLQKLKQCSTNQSYHLSKCNLSNSKNNLPYLIEQINWTHITFLNLSSNNLKDVSFLSSVGQMTTLNLSNNCLNSISVLIDCVHLISLDCSYNEITELPELNRLKFLEKLNASNNPLNSISGLWGCKNLRDLNLSACNLTSSLLSGLDENEIQLGAIDPFEKVSGLSNVSKLPNFPTTNHNLRPTLLGIPNLRILNLSYNPRIFHALCIQFNRQCGISNDTSMNNLNRTDCSMFNVLEGNMNDVNGFGLFPYKIEYLNLQACDINFINGLSHMKRLHTLNLSYNQIMDIQILKPLKPLLCLQNLNLKNNPICDQNNYLGKVVCCLKQLKILDDCQLTILDKVRSFTYNEPSLKDVAKQDHRVNLLHQYTKSMKLRDCTLPNLDTPYPILAIIGPAGINKRQLRQQLVTKLENYFASLVCHTNRSPRLKEGSQLLISPKPPMDNLASSSPQINTDTNMPQKREWMKSSLDYDAGYPKEYDGIDYYFVNTENFYKKQTSGGFIQTAKIMDYQYGLSWEALDGIARQGLAGIVVGEIELLYGLQLAGLKPRSILCLPSDLVNYEAKLRKKLCQLDNQQFSTLSNNGILEAAIEKSEEWIHWCVERTIHLYPEVHRDNPGMFDTVLSSDNTQELAEQLLFLVYDYLGLNHVNECCHMLPSVNSPDEVEKCLKSTTA</sequence>
<keyword evidence="5" id="KW-1185">Reference proteome</keyword>
<dbReference type="InterPro" id="IPR032675">
    <property type="entry name" value="LRR_dom_sf"/>
</dbReference>
<evidence type="ECO:0000256" key="1">
    <source>
        <dbReference type="ARBA" id="ARBA00022614"/>
    </source>
</evidence>
<dbReference type="WBParaSite" id="TREG1_110250.1">
    <property type="protein sequence ID" value="TREG1_110250.1"/>
    <property type="gene ID" value="TREG1_110250"/>
</dbReference>